<feature type="domain" description="HIG1" evidence="7">
    <location>
        <begin position="19"/>
        <end position="110"/>
    </location>
</feature>
<feature type="compositionally biased region" description="Polar residues" evidence="6">
    <location>
        <begin position="1"/>
        <end position="18"/>
    </location>
</feature>
<dbReference type="InterPro" id="IPR050355">
    <property type="entry name" value="RCF1"/>
</dbReference>
<keyword evidence="4" id="KW-0496">Mitochondrion</keyword>
<organism evidence="8 9">
    <name type="scientific">Marasmius crinis-equi</name>
    <dbReference type="NCBI Taxonomy" id="585013"/>
    <lineage>
        <taxon>Eukaryota</taxon>
        <taxon>Fungi</taxon>
        <taxon>Dikarya</taxon>
        <taxon>Basidiomycota</taxon>
        <taxon>Agaricomycotina</taxon>
        <taxon>Agaricomycetes</taxon>
        <taxon>Agaricomycetidae</taxon>
        <taxon>Agaricales</taxon>
        <taxon>Marasmiineae</taxon>
        <taxon>Marasmiaceae</taxon>
        <taxon>Marasmius</taxon>
    </lineage>
</organism>
<evidence type="ECO:0000313" key="8">
    <source>
        <dbReference type="EMBL" id="KAL0579406.1"/>
    </source>
</evidence>
<dbReference type="PANTHER" id="PTHR12297:SF3">
    <property type="entry name" value="HIG1 DOMAIN FAMILY MEMBER 1A"/>
    <property type="match status" value="1"/>
</dbReference>
<comment type="caution">
    <text evidence="8">The sequence shown here is derived from an EMBL/GenBank/DDBJ whole genome shotgun (WGS) entry which is preliminary data.</text>
</comment>
<evidence type="ECO:0000256" key="5">
    <source>
        <dbReference type="ARBA" id="ARBA00023136"/>
    </source>
</evidence>
<evidence type="ECO:0000313" key="9">
    <source>
        <dbReference type="Proteomes" id="UP001465976"/>
    </source>
</evidence>
<evidence type="ECO:0000256" key="1">
    <source>
        <dbReference type="ARBA" id="ARBA00004325"/>
    </source>
</evidence>
<accession>A0ABR3FV66</accession>
<sequence>MADVRTQTAPMPSSSGTDPASVYGLSERRFTETYGEKAIRKCQENPLVPFGALATTGALVMSAVRLRGGTSKQFQHWLRARVVFQALTILAVCGGVYKFGQPNIEENQRALEIHKELVETKAARERAEFDERMKQAEIAHAQDQAIIAARKKAESEKGSAKTTGSWWPSWGSSRSEDKTTAMPSKSQEKTMATLVSTPANAAVLASKPAVPSSSSVVPPSTGSSSWLGWLGWKSSDPNPPVVDSDKK</sequence>
<name>A0ABR3FV66_9AGAR</name>
<evidence type="ECO:0000256" key="3">
    <source>
        <dbReference type="ARBA" id="ARBA00022989"/>
    </source>
</evidence>
<keyword evidence="9" id="KW-1185">Reference proteome</keyword>
<feature type="compositionally biased region" description="Low complexity" evidence="6">
    <location>
        <begin position="201"/>
        <end position="235"/>
    </location>
</feature>
<dbReference type="EMBL" id="JBAHYK010000060">
    <property type="protein sequence ID" value="KAL0579406.1"/>
    <property type="molecule type" value="Genomic_DNA"/>
</dbReference>
<comment type="subcellular location">
    <subcellularLocation>
        <location evidence="1">Mitochondrion membrane</location>
    </subcellularLocation>
</comment>
<evidence type="ECO:0000256" key="4">
    <source>
        <dbReference type="ARBA" id="ARBA00023128"/>
    </source>
</evidence>
<feature type="region of interest" description="Disordered" evidence="6">
    <location>
        <begin position="152"/>
        <end position="247"/>
    </location>
</feature>
<keyword evidence="5" id="KW-0472">Membrane</keyword>
<dbReference type="Proteomes" id="UP001465976">
    <property type="component" value="Unassembled WGS sequence"/>
</dbReference>
<keyword evidence="3" id="KW-1133">Transmembrane helix</keyword>
<feature type="compositionally biased region" description="Polar residues" evidence="6">
    <location>
        <begin position="181"/>
        <end position="199"/>
    </location>
</feature>
<keyword evidence="2" id="KW-0812">Transmembrane</keyword>
<gene>
    <name evidence="8" type="primary">RCF1</name>
    <name evidence="8" type="ORF">V5O48_002577</name>
</gene>
<reference evidence="8 9" key="1">
    <citation type="submission" date="2024-02" db="EMBL/GenBank/DDBJ databases">
        <title>A draft genome for the cacao thread blight pathogen Marasmius crinis-equi.</title>
        <authorList>
            <person name="Cohen S.P."/>
            <person name="Baruah I.K."/>
            <person name="Amoako-Attah I."/>
            <person name="Bukari Y."/>
            <person name="Meinhardt L.W."/>
            <person name="Bailey B.A."/>
        </authorList>
    </citation>
    <scope>NUCLEOTIDE SEQUENCE [LARGE SCALE GENOMIC DNA]</scope>
    <source>
        <strain evidence="8 9">GH-76</strain>
    </source>
</reference>
<evidence type="ECO:0000259" key="7">
    <source>
        <dbReference type="PROSITE" id="PS51503"/>
    </source>
</evidence>
<evidence type="ECO:0000256" key="2">
    <source>
        <dbReference type="ARBA" id="ARBA00022692"/>
    </source>
</evidence>
<proteinExistence type="predicted"/>
<evidence type="ECO:0000256" key="6">
    <source>
        <dbReference type="SAM" id="MobiDB-lite"/>
    </source>
</evidence>
<dbReference type="InterPro" id="IPR007667">
    <property type="entry name" value="Hypoxia_induced_domain"/>
</dbReference>
<dbReference type="PROSITE" id="PS51503">
    <property type="entry name" value="HIG1"/>
    <property type="match status" value="1"/>
</dbReference>
<dbReference type="Gene3D" id="6.10.140.1320">
    <property type="match status" value="1"/>
</dbReference>
<feature type="region of interest" description="Disordered" evidence="6">
    <location>
        <begin position="1"/>
        <end position="22"/>
    </location>
</feature>
<dbReference type="PANTHER" id="PTHR12297">
    <property type="entry name" value="HYPOXIA-INDUCBILE GENE 1 HIG1 -RELATED"/>
    <property type="match status" value="1"/>
</dbReference>
<feature type="compositionally biased region" description="Low complexity" evidence="6">
    <location>
        <begin position="164"/>
        <end position="173"/>
    </location>
</feature>
<dbReference type="Pfam" id="PF04588">
    <property type="entry name" value="HIG_1_N"/>
    <property type="match status" value="1"/>
</dbReference>
<protein>
    <submittedName>
        <fullName evidence="8">Respiratory supercomplex factor 1, mitochondrial</fullName>
    </submittedName>
</protein>